<name>A0A1I8AVD6_9BILA</name>
<evidence type="ECO:0000313" key="2">
    <source>
        <dbReference type="Proteomes" id="UP000095287"/>
    </source>
</evidence>
<evidence type="ECO:0000256" key="1">
    <source>
        <dbReference type="SAM" id="SignalP"/>
    </source>
</evidence>
<sequence length="109" mass="12125">MPTLVQIIASVAVVLSLTVAELQCYTGQQRWDPEPAVNDFVLKKCAPEDRCCFMISSMNGTHYGCYRDCPSQSAFSCGPDPKLGIMDIYYCYCNSHQDANCQPYLGTVH</sequence>
<dbReference type="WBParaSite" id="L893_g9296.t1">
    <property type="protein sequence ID" value="L893_g9296.t1"/>
    <property type="gene ID" value="L893_g9296"/>
</dbReference>
<protein>
    <submittedName>
        <fullName evidence="3">Toxin_TOLIP domain-containing protein</fullName>
    </submittedName>
</protein>
<evidence type="ECO:0000313" key="3">
    <source>
        <dbReference type="WBParaSite" id="L893_g9296.t1"/>
    </source>
</evidence>
<keyword evidence="2" id="KW-1185">Reference proteome</keyword>
<dbReference type="AlphaFoldDB" id="A0A1I8AVD6"/>
<keyword evidence="1" id="KW-0732">Signal</keyword>
<feature type="chain" id="PRO_5009315138" evidence="1">
    <location>
        <begin position="21"/>
        <end position="109"/>
    </location>
</feature>
<accession>A0A1I8AVD6</accession>
<organism evidence="2 3">
    <name type="scientific">Steinernema glaseri</name>
    <dbReference type="NCBI Taxonomy" id="37863"/>
    <lineage>
        <taxon>Eukaryota</taxon>
        <taxon>Metazoa</taxon>
        <taxon>Ecdysozoa</taxon>
        <taxon>Nematoda</taxon>
        <taxon>Chromadorea</taxon>
        <taxon>Rhabditida</taxon>
        <taxon>Tylenchina</taxon>
        <taxon>Panagrolaimomorpha</taxon>
        <taxon>Strongyloidoidea</taxon>
        <taxon>Steinernematidae</taxon>
        <taxon>Steinernema</taxon>
    </lineage>
</organism>
<reference evidence="3" key="1">
    <citation type="submission" date="2016-11" db="UniProtKB">
        <authorList>
            <consortium name="WormBaseParasite"/>
        </authorList>
    </citation>
    <scope>IDENTIFICATION</scope>
</reference>
<feature type="signal peptide" evidence="1">
    <location>
        <begin position="1"/>
        <end position="20"/>
    </location>
</feature>
<dbReference type="Proteomes" id="UP000095287">
    <property type="component" value="Unplaced"/>
</dbReference>
<proteinExistence type="predicted"/>